<keyword evidence="4" id="KW-1185">Reference proteome</keyword>
<reference evidence="3 4" key="1">
    <citation type="submission" date="2016-11" db="EMBL/GenBank/DDBJ databases">
        <title>Whole genomes of Flavobacteriaceae.</title>
        <authorList>
            <person name="Stine C."/>
            <person name="Li C."/>
            <person name="Tadesse D."/>
        </authorList>
    </citation>
    <scope>NUCLEOTIDE SEQUENCE [LARGE SCALE GENOMIC DNA]</scope>
    <source>
        <strain evidence="3 4">DSM 24704</strain>
    </source>
</reference>
<dbReference type="EMBL" id="MUGS01000040">
    <property type="protein sequence ID" value="OXG03097.1"/>
    <property type="molecule type" value="Genomic_DNA"/>
</dbReference>
<protein>
    <recommendedName>
        <fullName evidence="5">Secretion system C-terminal sorting domain-containing protein</fullName>
    </recommendedName>
</protein>
<evidence type="ECO:0000313" key="3">
    <source>
        <dbReference type="EMBL" id="OXG03097.1"/>
    </source>
</evidence>
<comment type="caution">
    <text evidence="3">The sequence shown here is derived from an EMBL/GenBank/DDBJ whole genome shotgun (WGS) entry which is preliminary data.</text>
</comment>
<dbReference type="NCBIfam" id="TIGR04183">
    <property type="entry name" value="Por_Secre_tail"/>
    <property type="match status" value="1"/>
</dbReference>
<proteinExistence type="predicted"/>
<sequence>MKRIILLFTLLLSFAVYSQVTVTPQSLQYNNSGSPGVNVGGCGLIDLGASTSTSINFGVTLSKPDALVTGDGNVYVYIKKNAGSNAVLKQTIAIPSGSWPTNVTTSVVTVSASLNVVPSDFDPTGGLLFVTYTSSGGAGYTSCSYQVKRNATPEFKLAPSLLGVPCNSTISTTFYVTNVYNSPGTLVYSWIIGSGWNVAAGTYQTASNSYTLTPVSYPPGNITVQAKLAGVDYSAGSSIVSLAPFTSTATIGGISSYCTYPTASIFSIDAGAGNTVAWSISNSSIGTISSPSNSQVTVTSLTQGIFTLSALITNPCGQTVTKTKVVTVGAPMPLIDNYSCPTESAPCALNNPANNNYLIYNLSAPVGSYVPVSSDWEWDKISGNFYFLNNGLYNSATATGTQGSIYLTGANPTDNPAKFRVRVRNSCGWGNWRTYNWTDGTTTPTNPGNPPTAYFKVSPNPVSSYFDISLINPSVAPQTSSPKVIRIYGQYGQLLQNNTVFYGVGYNSYNMTSFASGTYYVSITFDSFSESHTIIKI</sequence>
<dbReference type="RefSeq" id="WP_089480897.1">
    <property type="nucleotide sequence ID" value="NZ_MUGS01000040.1"/>
</dbReference>
<feature type="chain" id="PRO_5030039188" description="Secretion system C-terminal sorting domain-containing protein" evidence="2">
    <location>
        <begin position="19"/>
        <end position="537"/>
    </location>
</feature>
<dbReference type="OrthoDB" id="4535652at2"/>
<keyword evidence="1 2" id="KW-0732">Signal</keyword>
<organism evidence="3 4">
    <name type="scientific">Flavobacterium araucananum</name>
    <dbReference type="NCBI Taxonomy" id="946678"/>
    <lineage>
        <taxon>Bacteria</taxon>
        <taxon>Pseudomonadati</taxon>
        <taxon>Bacteroidota</taxon>
        <taxon>Flavobacteriia</taxon>
        <taxon>Flavobacteriales</taxon>
        <taxon>Flavobacteriaceae</taxon>
        <taxon>Flavobacterium</taxon>
    </lineage>
</organism>
<dbReference type="AlphaFoldDB" id="A0A227NZK1"/>
<evidence type="ECO:0008006" key="5">
    <source>
        <dbReference type="Google" id="ProtNLM"/>
    </source>
</evidence>
<name>A0A227NZK1_9FLAO</name>
<evidence type="ECO:0000256" key="2">
    <source>
        <dbReference type="SAM" id="SignalP"/>
    </source>
</evidence>
<gene>
    <name evidence="3" type="ORF">B0A64_18040</name>
</gene>
<accession>A0A227NZK1</accession>
<evidence type="ECO:0000256" key="1">
    <source>
        <dbReference type="ARBA" id="ARBA00022729"/>
    </source>
</evidence>
<evidence type="ECO:0000313" key="4">
    <source>
        <dbReference type="Proteomes" id="UP000214684"/>
    </source>
</evidence>
<feature type="signal peptide" evidence="2">
    <location>
        <begin position="1"/>
        <end position="18"/>
    </location>
</feature>
<dbReference type="Proteomes" id="UP000214684">
    <property type="component" value="Unassembled WGS sequence"/>
</dbReference>
<dbReference type="InterPro" id="IPR026444">
    <property type="entry name" value="Secre_tail"/>
</dbReference>